<keyword evidence="6 9" id="KW-1133">Transmembrane helix</keyword>
<evidence type="ECO:0000256" key="7">
    <source>
        <dbReference type="ARBA" id="ARBA00023128"/>
    </source>
</evidence>
<comment type="subcellular location">
    <subcellularLocation>
        <location evidence="2">Mitochondrion inner membrane</location>
        <topology evidence="2">Multi-pass membrane protein</topology>
    </subcellularLocation>
</comment>
<keyword evidence="7" id="KW-0496">Mitochondrion</keyword>
<evidence type="ECO:0000256" key="4">
    <source>
        <dbReference type="ARBA" id="ARBA00022692"/>
    </source>
</evidence>
<proteinExistence type="inferred from homology"/>
<organism evidence="10 12">
    <name type="scientific">Dreissena polymorpha</name>
    <name type="common">Zebra mussel</name>
    <name type="synonym">Mytilus polymorpha</name>
    <dbReference type="NCBI Taxonomy" id="45954"/>
    <lineage>
        <taxon>Eukaryota</taxon>
        <taxon>Metazoa</taxon>
        <taxon>Spiralia</taxon>
        <taxon>Lophotrochozoa</taxon>
        <taxon>Mollusca</taxon>
        <taxon>Bivalvia</taxon>
        <taxon>Autobranchia</taxon>
        <taxon>Heteroconchia</taxon>
        <taxon>Euheterodonta</taxon>
        <taxon>Imparidentia</taxon>
        <taxon>Neoheterodontei</taxon>
        <taxon>Myida</taxon>
        <taxon>Dreissenoidea</taxon>
        <taxon>Dreissenidae</taxon>
        <taxon>Dreissena</taxon>
    </lineage>
</organism>
<keyword evidence="4 9" id="KW-0812">Transmembrane</keyword>
<comment type="similarity">
    <text evidence="3">Belongs to the TMEM11 family.</text>
</comment>
<dbReference type="EMBL" id="JAIWYP010000002">
    <property type="protein sequence ID" value="KAH3871474.1"/>
    <property type="molecule type" value="Genomic_DNA"/>
</dbReference>
<dbReference type="Pfam" id="PF14972">
    <property type="entry name" value="Mito_morph_reg"/>
    <property type="match status" value="1"/>
</dbReference>
<dbReference type="InterPro" id="IPR026120">
    <property type="entry name" value="TMEM11"/>
</dbReference>
<dbReference type="OrthoDB" id="9970856at2759"/>
<dbReference type="GO" id="GO:0007007">
    <property type="term" value="P:inner mitochondrial membrane organization"/>
    <property type="evidence" value="ECO:0007669"/>
    <property type="project" value="TreeGrafter"/>
</dbReference>
<name>A0A9D4M7Y6_DREPO</name>
<gene>
    <name evidence="10" type="ORF">DPMN_034677</name>
    <name evidence="11" type="ORF">DPMN_034693</name>
</gene>
<evidence type="ECO:0000256" key="1">
    <source>
        <dbReference type="ARBA" id="ARBA00002812"/>
    </source>
</evidence>
<evidence type="ECO:0000256" key="8">
    <source>
        <dbReference type="ARBA" id="ARBA00023136"/>
    </source>
</evidence>
<dbReference type="Proteomes" id="UP000828390">
    <property type="component" value="Unassembled WGS sequence"/>
</dbReference>
<evidence type="ECO:0008006" key="13">
    <source>
        <dbReference type="Google" id="ProtNLM"/>
    </source>
</evidence>
<reference evidence="10" key="2">
    <citation type="submission" date="2020-11" db="EMBL/GenBank/DDBJ databases">
        <authorList>
            <person name="McCartney M.A."/>
            <person name="Auch B."/>
            <person name="Kono T."/>
            <person name="Mallez S."/>
            <person name="Becker A."/>
            <person name="Gohl D.M."/>
            <person name="Silverstein K.A.T."/>
            <person name="Koren S."/>
            <person name="Bechman K.B."/>
            <person name="Herman A."/>
            <person name="Abrahante J.E."/>
            <person name="Garbe J."/>
        </authorList>
    </citation>
    <scope>NUCLEOTIDE SEQUENCE</scope>
    <source>
        <strain evidence="10">Duluth1</strain>
        <tissue evidence="10">Whole animal</tissue>
    </source>
</reference>
<evidence type="ECO:0000256" key="6">
    <source>
        <dbReference type="ARBA" id="ARBA00022989"/>
    </source>
</evidence>
<evidence type="ECO:0000256" key="9">
    <source>
        <dbReference type="SAM" id="Phobius"/>
    </source>
</evidence>
<keyword evidence="5" id="KW-0999">Mitochondrion inner membrane</keyword>
<evidence type="ECO:0000313" key="12">
    <source>
        <dbReference type="Proteomes" id="UP000828390"/>
    </source>
</evidence>
<comment type="caution">
    <text evidence="10">The sequence shown here is derived from an EMBL/GenBank/DDBJ whole genome shotgun (WGS) entry which is preliminary data.</text>
</comment>
<evidence type="ECO:0000256" key="5">
    <source>
        <dbReference type="ARBA" id="ARBA00022792"/>
    </source>
</evidence>
<evidence type="ECO:0000313" key="11">
    <source>
        <dbReference type="EMBL" id="KAH3871490.1"/>
    </source>
</evidence>
<evidence type="ECO:0000256" key="3">
    <source>
        <dbReference type="ARBA" id="ARBA00006060"/>
    </source>
</evidence>
<comment type="function">
    <text evidence="1">Plays a role in mitochondrial morphogenesis.</text>
</comment>
<keyword evidence="8 9" id="KW-0472">Membrane</keyword>
<evidence type="ECO:0000256" key="2">
    <source>
        <dbReference type="ARBA" id="ARBA00004448"/>
    </source>
</evidence>
<feature type="transmembrane region" description="Helical" evidence="9">
    <location>
        <begin position="153"/>
        <end position="170"/>
    </location>
</feature>
<evidence type="ECO:0000313" key="10">
    <source>
        <dbReference type="EMBL" id="KAH3871474.1"/>
    </source>
</evidence>
<accession>A0A9D4M7Y6</accession>
<dbReference type="PANTHER" id="PTHR15099:SF2">
    <property type="entry name" value="TRANSMEMBRANE PROTEIN 11, MITOCHONDRIAL"/>
    <property type="match status" value="1"/>
</dbReference>
<reference evidence="10" key="1">
    <citation type="journal article" date="2019" name="bioRxiv">
        <title>The Genome of the Zebra Mussel, Dreissena polymorpha: A Resource for Invasive Species Research.</title>
        <authorList>
            <person name="McCartney M.A."/>
            <person name="Auch B."/>
            <person name="Kono T."/>
            <person name="Mallez S."/>
            <person name="Zhang Y."/>
            <person name="Obille A."/>
            <person name="Becker A."/>
            <person name="Abrahante J.E."/>
            <person name="Garbe J."/>
            <person name="Badalamenti J.P."/>
            <person name="Herman A."/>
            <person name="Mangelson H."/>
            <person name="Liachko I."/>
            <person name="Sullivan S."/>
            <person name="Sone E.D."/>
            <person name="Koren S."/>
            <person name="Silverstein K.A.T."/>
            <person name="Beckman K.B."/>
            <person name="Gohl D.M."/>
        </authorList>
    </citation>
    <scope>NUCLEOTIDE SEQUENCE</scope>
    <source>
        <strain evidence="10">Duluth1</strain>
        <tissue evidence="10">Whole animal</tissue>
    </source>
</reference>
<keyword evidence="12" id="KW-1185">Reference proteome</keyword>
<dbReference type="PANTHER" id="PTHR15099">
    <property type="entry name" value="PROTEIN PM1"/>
    <property type="match status" value="1"/>
</dbReference>
<dbReference type="GO" id="GO:0005743">
    <property type="term" value="C:mitochondrial inner membrane"/>
    <property type="evidence" value="ECO:0007669"/>
    <property type="project" value="UniProtKB-SubCell"/>
</dbReference>
<sequence length="176" mass="19588">MAVTTARTRPGRPPEYVIIRDVVDTDLTDEDSEEELERAFEEEAEIIAIEPIALGNEIARWIRVGNTLHKVSVLSGLASLILPLFTKSNSIPVTCSALSVICASVYGIAWQNDPCCKYQVSTDLAELEHLIQSLNSANPVVLVRRDDSRRRKLHNVFALMSALLCSFRIYKELSSS</sequence>
<dbReference type="EMBL" id="JAIWYP010000002">
    <property type="protein sequence ID" value="KAH3871490.1"/>
    <property type="molecule type" value="Genomic_DNA"/>
</dbReference>
<dbReference type="AlphaFoldDB" id="A0A9D4M7Y6"/>
<protein>
    <recommendedName>
        <fullName evidence="13">Transmembrane protein 11</fullName>
    </recommendedName>
</protein>